<dbReference type="GO" id="GO:0005829">
    <property type="term" value="C:cytosol"/>
    <property type="evidence" value="ECO:0007669"/>
    <property type="project" value="TreeGrafter"/>
</dbReference>
<evidence type="ECO:0000313" key="3">
    <source>
        <dbReference type="EMBL" id="VAX13139.1"/>
    </source>
</evidence>
<dbReference type="GO" id="GO:0008713">
    <property type="term" value="F:ADP-heptose-lipopolysaccharide heptosyltransferase activity"/>
    <property type="evidence" value="ECO:0007669"/>
    <property type="project" value="TreeGrafter"/>
</dbReference>
<dbReference type="GO" id="GO:0009244">
    <property type="term" value="P:lipopolysaccharide core region biosynthetic process"/>
    <property type="evidence" value="ECO:0007669"/>
    <property type="project" value="TreeGrafter"/>
</dbReference>
<keyword evidence="1 3" id="KW-0328">Glycosyltransferase</keyword>
<evidence type="ECO:0000256" key="2">
    <source>
        <dbReference type="ARBA" id="ARBA00022679"/>
    </source>
</evidence>
<dbReference type="Gene3D" id="3.40.50.2000">
    <property type="entry name" value="Glycogen Phosphorylase B"/>
    <property type="match status" value="2"/>
</dbReference>
<evidence type="ECO:0000256" key="1">
    <source>
        <dbReference type="ARBA" id="ARBA00022676"/>
    </source>
</evidence>
<reference evidence="3" key="1">
    <citation type="submission" date="2018-06" db="EMBL/GenBank/DDBJ databases">
        <authorList>
            <person name="Zhirakovskaya E."/>
        </authorList>
    </citation>
    <scope>NUCLEOTIDE SEQUENCE</scope>
</reference>
<keyword evidence="2 3" id="KW-0808">Transferase</keyword>
<name>A0A3B1B481_9ZZZZ</name>
<dbReference type="InterPro" id="IPR002201">
    <property type="entry name" value="Glyco_trans_9"/>
</dbReference>
<accession>A0A3B1B481</accession>
<dbReference type="AlphaFoldDB" id="A0A3B1B481"/>
<dbReference type="Pfam" id="PF01075">
    <property type="entry name" value="Glyco_transf_9"/>
    <property type="match status" value="1"/>
</dbReference>
<dbReference type="PANTHER" id="PTHR30160:SF21">
    <property type="entry name" value="LIPOPOLYSACCHARIDE CORE HEPTOSYLTRANSFERASE OPSX"/>
    <property type="match status" value="1"/>
</dbReference>
<protein>
    <submittedName>
        <fullName evidence="3">ADP-heptose--lipooligosaccharide heptosyltransferase II</fullName>
        <ecNumber evidence="3">2.4.1.-</ecNumber>
    </submittedName>
</protein>
<dbReference type="InterPro" id="IPR051199">
    <property type="entry name" value="LPS_LOS_Heptosyltrfase"/>
</dbReference>
<organism evidence="3">
    <name type="scientific">hydrothermal vent metagenome</name>
    <dbReference type="NCBI Taxonomy" id="652676"/>
    <lineage>
        <taxon>unclassified sequences</taxon>
        <taxon>metagenomes</taxon>
        <taxon>ecological metagenomes</taxon>
    </lineage>
</organism>
<dbReference type="CDD" id="cd03789">
    <property type="entry name" value="GT9_LPS_heptosyltransferase"/>
    <property type="match status" value="1"/>
</dbReference>
<sequence length="348" mass="39346">MIFHPGSTPRSLCILRLSAIGDICHVLPVVRTLQHYWPQTQLTWIIGKLEHSLIGDIPGIEFIIFDKSEGLTAYHHLYQQLRGRRFDVLLHMQMSLRASLASMLIPANTRLGFDRQRANDMQWIFTNKQIPHIDKQHVLDSFFSFIETLGIRERLLTWDIPISESTRKQFKNILPDAPYIVISPCSSMAYRNWSIEGYAAVADYIAEKYNRPVVLSGGPSTIEKKYGKKITALCQHKPINLIGKTTLKELLAIIDDAELLIAPDSGPAHMATAVNTPVIGLYACTNPDRARPYLSAEYVVNRYPDAVQAKYGKPVADIPWGSRVRDPGTMARITNTDVEIILDRLLKK</sequence>
<dbReference type="PANTHER" id="PTHR30160">
    <property type="entry name" value="TETRAACYLDISACCHARIDE 4'-KINASE-RELATED"/>
    <property type="match status" value="1"/>
</dbReference>
<proteinExistence type="predicted"/>
<gene>
    <name evidence="3" type="ORF">MNBD_GAMMA24-88</name>
</gene>
<dbReference type="EMBL" id="UOFZ01000101">
    <property type="protein sequence ID" value="VAX13139.1"/>
    <property type="molecule type" value="Genomic_DNA"/>
</dbReference>
<dbReference type="FunFam" id="3.40.50.2000:FF:000164">
    <property type="entry name" value="Lipopolysaccharide heptosyltransferase I"/>
    <property type="match status" value="1"/>
</dbReference>
<dbReference type="SUPFAM" id="SSF53756">
    <property type="entry name" value="UDP-Glycosyltransferase/glycogen phosphorylase"/>
    <property type="match status" value="1"/>
</dbReference>
<dbReference type="EC" id="2.4.1.-" evidence="3"/>